<reference evidence="1" key="1">
    <citation type="journal article" date="2015" name="Nature">
        <title>Complex archaea that bridge the gap between prokaryotes and eukaryotes.</title>
        <authorList>
            <person name="Spang A."/>
            <person name="Saw J.H."/>
            <person name="Jorgensen S.L."/>
            <person name="Zaremba-Niedzwiedzka K."/>
            <person name="Martijn J."/>
            <person name="Lind A.E."/>
            <person name="van Eijk R."/>
            <person name="Schleper C."/>
            <person name="Guy L."/>
            <person name="Ettema T.J."/>
        </authorList>
    </citation>
    <scope>NUCLEOTIDE SEQUENCE</scope>
</reference>
<dbReference type="AlphaFoldDB" id="A0A0F9P9Q6"/>
<comment type="caution">
    <text evidence="1">The sequence shown here is derived from an EMBL/GenBank/DDBJ whole genome shotgun (WGS) entry which is preliminary data.</text>
</comment>
<organism evidence="1">
    <name type="scientific">marine sediment metagenome</name>
    <dbReference type="NCBI Taxonomy" id="412755"/>
    <lineage>
        <taxon>unclassified sequences</taxon>
        <taxon>metagenomes</taxon>
        <taxon>ecological metagenomes</taxon>
    </lineage>
</organism>
<sequence length="71" mass="8162">MAVQMCNPAIVWEGLSTDVKPTPTATLPITVGSMFYETNTYYHYMWNGVAWVGPVYWLGFIQPFNEYENGY</sequence>
<proteinExistence type="predicted"/>
<gene>
    <name evidence="1" type="ORF">LCGC14_0852950</name>
</gene>
<protein>
    <submittedName>
        <fullName evidence="1">Uncharacterized protein</fullName>
    </submittedName>
</protein>
<evidence type="ECO:0000313" key="1">
    <source>
        <dbReference type="EMBL" id="KKN28565.1"/>
    </source>
</evidence>
<name>A0A0F9P9Q6_9ZZZZ</name>
<accession>A0A0F9P9Q6</accession>
<dbReference type="EMBL" id="LAZR01002551">
    <property type="protein sequence ID" value="KKN28565.1"/>
    <property type="molecule type" value="Genomic_DNA"/>
</dbReference>